<feature type="compositionally biased region" description="Basic and acidic residues" evidence="8">
    <location>
        <begin position="465"/>
        <end position="477"/>
    </location>
</feature>
<dbReference type="InterPro" id="IPR017975">
    <property type="entry name" value="Tubulin_CS"/>
</dbReference>
<dbReference type="SUPFAM" id="SSF52490">
    <property type="entry name" value="Tubulin nucleotide-binding domain-like"/>
    <property type="match status" value="1"/>
</dbReference>
<evidence type="ECO:0000313" key="11">
    <source>
        <dbReference type="EMBL" id="EAR81613.2"/>
    </source>
</evidence>
<dbReference type="KEGG" id="tet:TTHERM_01620840"/>
<dbReference type="Gene3D" id="1.10.287.600">
    <property type="entry name" value="Helix hairpin bin"/>
    <property type="match status" value="1"/>
</dbReference>
<dbReference type="SMART" id="SM00864">
    <property type="entry name" value="Tubulin"/>
    <property type="match status" value="1"/>
</dbReference>
<protein>
    <recommendedName>
        <fullName evidence="2 7">Tubulin beta chain</fullName>
    </recommendedName>
</protein>
<dbReference type="SUPFAM" id="SSF55307">
    <property type="entry name" value="Tubulin C-terminal domain-like"/>
    <property type="match status" value="1"/>
</dbReference>
<proteinExistence type="inferred from homology"/>
<keyword evidence="4" id="KW-0479">Metal-binding</keyword>
<dbReference type="PRINTS" id="PR01161">
    <property type="entry name" value="TUBULIN"/>
</dbReference>
<keyword evidence="12" id="KW-1185">Reference proteome</keyword>
<dbReference type="InterPro" id="IPR036525">
    <property type="entry name" value="Tubulin/FtsZ_GTPase_sf"/>
</dbReference>
<dbReference type="PROSITE" id="PS00227">
    <property type="entry name" value="TUBULIN"/>
    <property type="match status" value="1"/>
</dbReference>
<dbReference type="GO" id="GO:0046872">
    <property type="term" value="F:metal ion binding"/>
    <property type="evidence" value="ECO:0007669"/>
    <property type="project" value="UniProtKB-KW"/>
</dbReference>
<dbReference type="InterPro" id="IPR023123">
    <property type="entry name" value="Tubulin_C"/>
</dbReference>
<dbReference type="InterPro" id="IPR000217">
    <property type="entry name" value="Tubulin"/>
</dbReference>
<keyword evidence="5 7" id="KW-0547">Nucleotide-binding</keyword>
<dbReference type="SMART" id="SM00865">
    <property type="entry name" value="Tubulin_C"/>
    <property type="match status" value="1"/>
</dbReference>
<dbReference type="PANTHER" id="PTHR11588">
    <property type="entry name" value="TUBULIN"/>
    <property type="match status" value="1"/>
</dbReference>
<dbReference type="PRINTS" id="PR01163">
    <property type="entry name" value="BETATUBULIN"/>
</dbReference>
<dbReference type="Proteomes" id="UP000009168">
    <property type="component" value="Unassembled WGS sequence"/>
</dbReference>
<comment type="similarity">
    <text evidence="1 7">Belongs to the tubulin family.</text>
</comment>
<dbReference type="InterPro" id="IPR002453">
    <property type="entry name" value="Beta_tubulin"/>
</dbReference>
<comment type="subunit">
    <text evidence="7">Dimer of alpha and beta chains. A typical microtubule is a hollow water-filled tube with an outer diameter of 25 nm and an inner diameter of 15 nM. Alpha-beta heterodimers associate head-to-tail to form protofilaments running lengthwise along the microtubule wall with the beta-tubulin subunit facing the microtubule plus end conferring a structural polarity. Microtubules usually have 13 protofilaments but different protofilament numbers can be found in some organisms and specialized cells.</text>
</comment>
<dbReference type="GO" id="GO:0007017">
    <property type="term" value="P:microtubule-based process"/>
    <property type="evidence" value="ECO:0007669"/>
    <property type="project" value="InterPro"/>
</dbReference>
<feature type="non-terminal residue" evidence="11">
    <location>
        <position position="1"/>
    </location>
</feature>
<evidence type="ECO:0000256" key="5">
    <source>
        <dbReference type="ARBA" id="ARBA00022741"/>
    </source>
</evidence>
<evidence type="ECO:0000256" key="8">
    <source>
        <dbReference type="SAM" id="MobiDB-lite"/>
    </source>
</evidence>
<name>Q227Z6_TETTS</name>
<reference evidence="12" key="1">
    <citation type="journal article" date="2006" name="PLoS Biol.">
        <title>Macronuclear genome sequence of the ciliate Tetrahymena thermophila, a model eukaryote.</title>
        <authorList>
            <person name="Eisen J.A."/>
            <person name="Coyne R.S."/>
            <person name="Wu M."/>
            <person name="Wu D."/>
            <person name="Thiagarajan M."/>
            <person name="Wortman J.R."/>
            <person name="Badger J.H."/>
            <person name="Ren Q."/>
            <person name="Amedeo P."/>
            <person name="Jones K.M."/>
            <person name="Tallon L.J."/>
            <person name="Delcher A.L."/>
            <person name="Salzberg S.L."/>
            <person name="Silva J.C."/>
            <person name="Haas B.J."/>
            <person name="Majoros W.H."/>
            <person name="Farzad M."/>
            <person name="Carlton J.M."/>
            <person name="Smith R.K. Jr."/>
            <person name="Garg J."/>
            <person name="Pearlman R.E."/>
            <person name="Karrer K.M."/>
            <person name="Sun L."/>
            <person name="Manning G."/>
            <person name="Elde N.C."/>
            <person name="Turkewitz A.P."/>
            <person name="Asai D.J."/>
            <person name="Wilkes D.E."/>
            <person name="Wang Y."/>
            <person name="Cai H."/>
            <person name="Collins K."/>
            <person name="Stewart B.A."/>
            <person name="Lee S.R."/>
            <person name="Wilamowska K."/>
            <person name="Weinberg Z."/>
            <person name="Ruzzo W.L."/>
            <person name="Wloga D."/>
            <person name="Gaertig J."/>
            <person name="Frankel J."/>
            <person name="Tsao C.-C."/>
            <person name="Gorovsky M.A."/>
            <person name="Keeling P.J."/>
            <person name="Waller R.F."/>
            <person name="Patron N.J."/>
            <person name="Cherry J.M."/>
            <person name="Stover N.A."/>
            <person name="Krieger C.J."/>
            <person name="del Toro C."/>
            <person name="Ryder H.F."/>
            <person name="Williamson S.C."/>
            <person name="Barbeau R.A."/>
            <person name="Hamilton E.P."/>
            <person name="Orias E."/>
        </authorList>
    </citation>
    <scope>NUCLEOTIDE SEQUENCE [LARGE SCALE GENOMIC DNA]</scope>
    <source>
        <strain evidence="12">SB210</strain>
    </source>
</reference>
<organism evidence="11 12">
    <name type="scientific">Tetrahymena thermophila (strain SB210)</name>
    <dbReference type="NCBI Taxonomy" id="312017"/>
    <lineage>
        <taxon>Eukaryota</taxon>
        <taxon>Sar</taxon>
        <taxon>Alveolata</taxon>
        <taxon>Ciliophora</taxon>
        <taxon>Intramacronucleata</taxon>
        <taxon>Oligohymenophorea</taxon>
        <taxon>Hymenostomatida</taxon>
        <taxon>Tetrahymenina</taxon>
        <taxon>Tetrahymenidae</taxon>
        <taxon>Tetrahymena</taxon>
    </lineage>
</organism>
<evidence type="ECO:0000256" key="4">
    <source>
        <dbReference type="ARBA" id="ARBA00022723"/>
    </source>
</evidence>
<feature type="region of interest" description="Disordered" evidence="8">
    <location>
        <begin position="456"/>
        <end position="477"/>
    </location>
</feature>
<dbReference type="InterPro" id="IPR018316">
    <property type="entry name" value="Tubulin/FtsZ_2-layer-sand-dom"/>
</dbReference>
<evidence type="ECO:0000256" key="7">
    <source>
        <dbReference type="RuleBase" id="RU000352"/>
    </source>
</evidence>
<evidence type="ECO:0000256" key="3">
    <source>
        <dbReference type="ARBA" id="ARBA00022701"/>
    </source>
</evidence>
<gene>
    <name evidence="11" type="ORF">TTHERM_01620840</name>
</gene>
<evidence type="ECO:0000256" key="1">
    <source>
        <dbReference type="ARBA" id="ARBA00009636"/>
    </source>
</evidence>
<dbReference type="InterPro" id="IPR037103">
    <property type="entry name" value="Tubulin/FtsZ-like_C"/>
</dbReference>
<feature type="domain" description="Tubulin/FtsZ 2-layer sandwich" evidence="10">
    <location>
        <begin position="266"/>
        <end position="403"/>
    </location>
</feature>
<dbReference type="Gene3D" id="3.30.1330.20">
    <property type="entry name" value="Tubulin/FtsZ, C-terminal domain"/>
    <property type="match status" value="1"/>
</dbReference>
<dbReference type="AlphaFoldDB" id="Q227Z6"/>
<dbReference type="InterPro" id="IPR003008">
    <property type="entry name" value="Tubulin_FtsZ_GTPase"/>
</dbReference>
<keyword evidence="6 7" id="KW-0342">GTP-binding</keyword>
<dbReference type="RefSeq" id="XP_001029276.2">
    <property type="nucleotide sequence ID" value="XM_001029276.2"/>
</dbReference>
<evidence type="ECO:0000313" key="12">
    <source>
        <dbReference type="Proteomes" id="UP000009168"/>
    </source>
</evidence>
<feature type="domain" description="Tubulin/FtsZ GTPase" evidence="9">
    <location>
        <begin position="67"/>
        <end position="264"/>
    </location>
</feature>
<sequence length="477" mass="54704">FRNISIFQLNKFQKNKQKSKMREILNIQIGQAGNQIGTAYWEEISKEHGIQPTGVHKGDSDLQLEKIDVYYNQTKADKYVPRAILIDLDPALLNSINTSQIGQLFKPENLIIGQDPAENNWAIGHYILGPQYIDQVMETVRKEAEICDCLQGFQMIHSIGGGTGSGMGTLLLQKLKEEYPDRITETFSIFPSTKISDKIIEPYNALLSINQLIEYADQTMVIDNEALYDICFRVAKLYNPNLKDLNYYISSAISSITCTLRFPGLFNSDLRKIALNLIPFPRLHFLMSAIAPSYSRGSTQCYPPKFPEIKNLVYNPRTMLCSTDWRYGRFLAASAIFRGRIPYKDFFEQVVNSSNEYNSYFVQQIPNNLKYSKCDIPLNSVRLSGVLIGNSTAIKDVFNRISNQFTALFQNKTFLSQYTNKGMEEIEFKEAHSNVMDLISEYQQCENLFDEEAEFDEFDEEMPIEENKEIGEEKDKN</sequence>
<dbReference type="Pfam" id="PF00091">
    <property type="entry name" value="Tubulin"/>
    <property type="match status" value="1"/>
</dbReference>
<dbReference type="Pfam" id="PF03953">
    <property type="entry name" value="Tubulin_C"/>
    <property type="match status" value="1"/>
</dbReference>
<accession>Q227Z6</accession>
<dbReference type="GO" id="GO:0005525">
    <property type="term" value="F:GTP binding"/>
    <property type="evidence" value="ECO:0007669"/>
    <property type="project" value="UniProtKB-UniRule"/>
</dbReference>
<evidence type="ECO:0000259" key="10">
    <source>
        <dbReference type="SMART" id="SM00865"/>
    </source>
</evidence>
<dbReference type="GO" id="GO:0005874">
    <property type="term" value="C:microtubule"/>
    <property type="evidence" value="ECO:0007669"/>
    <property type="project" value="UniProtKB-KW"/>
</dbReference>
<keyword evidence="3 7" id="KW-0493">Microtubule</keyword>
<dbReference type="HOGENOM" id="CLU_015718_1_1_1"/>
<dbReference type="CDD" id="cd02187">
    <property type="entry name" value="beta_tubulin"/>
    <property type="match status" value="1"/>
</dbReference>
<comment type="function">
    <text evidence="7">Tubulin is the major constituent of microtubules, a cylinder consisting of laterally associated linear protofilaments composed of alpha- and beta-tubulin heterodimers. Microtubules grow by the addition of GTP-tubulin dimers to the microtubule end, where a stabilizing cap forms. Below the cap, tubulin dimers are in GDP-bound state, owing to GTPase activity of alpha-tubulin.</text>
</comment>
<evidence type="ECO:0000256" key="6">
    <source>
        <dbReference type="ARBA" id="ARBA00023134"/>
    </source>
</evidence>
<dbReference type="GO" id="GO:0005200">
    <property type="term" value="F:structural constituent of cytoskeleton"/>
    <property type="evidence" value="ECO:0007669"/>
    <property type="project" value="InterPro"/>
</dbReference>
<evidence type="ECO:0000259" key="9">
    <source>
        <dbReference type="SMART" id="SM00864"/>
    </source>
</evidence>
<dbReference type="EMBL" id="GG662436">
    <property type="protein sequence ID" value="EAR81613.2"/>
    <property type="molecule type" value="Genomic_DNA"/>
</dbReference>
<dbReference type="GO" id="GO:0003924">
    <property type="term" value="F:GTPase activity"/>
    <property type="evidence" value="ECO:0007669"/>
    <property type="project" value="InterPro"/>
</dbReference>
<evidence type="ECO:0000256" key="2">
    <source>
        <dbReference type="ARBA" id="ARBA00013288"/>
    </source>
</evidence>
<dbReference type="Gene3D" id="3.40.50.1440">
    <property type="entry name" value="Tubulin/FtsZ, GTPase domain"/>
    <property type="match status" value="1"/>
</dbReference>
<dbReference type="GeneID" id="7826349"/>
<dbReference type="InterPro" id="IPR008280">
    <property type="entry name" value="Tub_FtsZ_C"/>
</dbReference>